<organism evidence="1 2">
    <name type="scientific">Fusarium oxysporum (strain Fo5176)</name>
    <name type="common">Fusarium vascular wilt</name>
    <dbReference type="NCBI Taxonomy" id="660025"/>
    <lineage>
        <taxon>Eukaryota</taxon>
        <taxon>Fungi</taxon>
        <taxon>Dikarya</taxon>
        <taxon>Ascomycota</taxon>
        <taxon>Pezizomycotina</taxon>
        <taxon>Sordariomycetes</taxon>
        <taxon>Hypocreomycetidae</taxon>
        <taxon>Hypocreales</taxon>
        <taxon>Nectriaceae</taxon>
        <taxon>Fusarium</taxon>
        <taxon>Fusarium oxysporum species complex</taxon>
    </lineage>
</organism>
<accession>A0A0D2YIX9</accession>
<protein>
    <recommendedName>
        <fullName evidence="3">Heterokaryon incompatibility protein 6, OR allele</fullName>
    </recommendedName>
</protein>
<dbReference type="STRING" id="426428.A0A0D2YIX9"/>
<reference evidence="1" key="2">
    <citation type="submission" date="2025-08" db="UniProtKB">
        <authorList>
            <consortium name="EnsemblFungi"/>
        </authorList>
    </citation>
    <scope>IDENTIFICATION</scope>
    <source>
        <strain evidence="1">4287 / CBS 123668 / FGSC 9935 / NRRL 34936</strain>
    </source>
</reference>
<dbReference type="Pfam" id="PF26639">
    <property type="entry name" value="Het-6_barrel"/>
    <property type="match status" value="1"/>
</dbReference>
<evidence type="ECO:0000313" key="1">
    <source>
        <dbReference type="EnsemblFungi" id="FOXG_16493P0"/>
    </source>
</evidence>
<reference evidence="2" key="1">
    <citation type="journal article" date="2012" name="Mol. Plant Microbe Interact.">
        <title>A highly conserved effector in Fusarium oxysporum is required for full virulence on Arabidopsis.</title>
        <authorList>
            <person name="Thatcher L.F."/>
            <person name="Gardiner D.M."/>
            <person name="Kazan K."/>
            <person name="Manners J."/>
        </authorList>
    </citation>
    <scope>NUCLEOTIDE SEQUENCE [LARGE SCALE GENOMIC DNA]</scope>
    <source>
        <strain evidence="2">Fo5176</strain>
    </source>
</reference>
<dbReference type="Proteomes" id="UP000002489">
    <property type="component" value="Unassembled WGS sequence"/>
</dbReference>
<proteinExistence type="predicted"/>
<name>A0A0D2YIX9_FUSOF</name>
<evidence type="ECO:0008006" key="3">
    <source>
        <dbReference type="Google" id="ProtNLM"/>
    </source>
</evidence>
<dbReference type="EnsemblFungi" id="FOXG_16493T0">
    <property type="protein sequence ID" value="FOXG_16493P0"/>
    <property type="gene ID" value="FOXG_16493"/>
</dbReference>
<dbReference type="AlphaFoldDB" id="A0A0D2YIX9"/>
<sequence>MIKDWTPVLDQNVIAIGSMVIDHERLLNDQYGQDIIRPFVLTMRKSFITERGYIGTGPRSLELGDSVCILFGGETRYIVRPRSPSSDEYIFLGNTYVHGIMEGEATTTWKEQKDSQDPKFQERLFKLI</sequence>
<evidence type="ECO:0000313" key="2">
    <source>
        <dbReference type="Proteomes" id="UP000002489"/>
    </source>
</evidence>